<comment type="caution">
    <text evidence="5">The sequence shown here is derived from an EMBL/GenBank/DDBJ whole genome shotgun (WGS) entry which is preliminary data.</text>
</comment>
<dbReference type="Pfam" id="PF00005">
    <property type="entry name" value="ABC_tran"/>
    <property type="match status" value="1"/>
</dbReference>
<dbReference type="PROSITE" id="PS50893">
    <property type="entry name" value="ABC_TRANSPORTER_2"/>
    <property type="match status" value="1"/>
</dbReference>
<dbReference type="InterPro" id="IPR003439">
    <property type="entry name" value="ABC_transporter-like_ATP-bd"/>
</dbReference>
<evidence type="ECO:0000256" key="1">
    <source>
        <dbReference type="ARBA" id="ARBA00022448"/>
    </source>
</evidence>
<dbReference type="GO" id="GO:0016887">
    <property type="term" value="F:ATP hydrolysis activity"/>
    <property type="evidence" value="ECO:0007669"/>
    <property type="project" value="InterPro"/>
</dbReference>
<dbReference type="InterPro" id="IPR027417">
    <property type="entry name" value="P-loop_NTPase"/>
</dbReference>
<proteinExistence type="predicted"/>
<dbReference type="InterPro" id="IPR017871">
    <property type="entry name" value="ABC_transporter-like_CS"/>
</dbReference>
<keyword evidence="6" id="KW-1185">Reference proteome</keyword>
<evidence type="ECO:0000313" key="6">
    <source>
        <dbReference type="Proteomes" id="UP000256561"/>
    </source>
</evidence>
<dbReference type="Gene3D" id="3.40.50.300">
    <property type="entry name" value="P-loop containing nucleotide triphosphate hydrolases"/>
    <property type="match status" value="1"/>
</dbReference>
<dbReference type="AlphaFoldDB" id="A0A3D8M3I9"/>
<keyword evidence="2" id="KW-0547">Nucleotide-binding</keyword>
<evidence type="ECO:0000259" key="4">
    <source>
        <dbReference type="PROSITE" id="PS50893"/>
    </source>
</evidence>
<dbReference type="SUPFAM" id="SSF52540">
    <property type="entry name" value="P-loop containing nucleoside triphosphate hydrolases"/>
    <property type="match status" value="1"/>
</dbReference>
<gene>
    <name evidence="5" type="ORF">DXV75_14675</name>
</gene>
<evidence type="ECO:0000313" key="5">
    <source>
        <dbReference type="EMBL" id="RDV24259.1"/>
    </source>
</evidence>
<protein>
    <submittedName>
        <fullName evidence="5">ABC transporter ATP-binding protein</fullName>
    </submittedName>
</protein>
<dbReference type="PANTHER" id="PTHR42734">
    <property type="entry name" value="METAL TRANSPORT SYSTEM ATP-BINDING PROTEIN TM_0124-RELATED"/>
    <property type="match status" value="1"/>
</dbReference>
<dbReference type="InterPro" id="IPR050153">
    <property type="entry name" value="Metal_Ion_Import_ABC"/>
</dbReference>
<keyword evidence="1" id="KW-0813">Transport</keyword>
<evidence type="ECO:0000256" key="2">
    <source>
        <dbReference type="ARBA" id="ARBA00022741"/>
    </source>
</evidence>
<reference evidence="6" key="1">
    <citation type="submission" date="2018-08" db="EMBL/GenBank/DDBJ databases">
        <authorList>
            <person name="Zhang J."/>
            <person name="Du Z.-J."/>
        </authorList>
    </citation>
    <scope>NUCLEOTIDE SEQUENCE [LARGE SCALE GENOMIC DNA]</scope>
    <source>
        <strain evidence="6">KCTC 52655</strain>
    </source>
</reference>
<dbReference type="InterPro" id="IPR003593">
    <property type="entry name" value="AAA+_ATPase"/>
</dbReference>
<name>A0A3D8M3I9_9ALTE</name>
<sequence>MAMSICLRTHALTLEARLNRVSVEIPAARCCHIMGENGAGKSSLLASLAGLLLPDSGQVLLNDIPVEQFELTELAGFRSFHHQNELPVFDLTVAELLGFYRNSDVTEAVPAILEDALEILHLLPRKLGQLSGGEQQRVNLCRALLQAWPAIEPGKGLVLLDEPLSGLDIRHQYALVTLLRSLAQRGNTVLMTSHDIQISANYADWLCFMKQGSVIASGTPDTVLTSSNLSSTFGCEFEIRHLQNSVQIFVANPTVNPELC</sequence>
<evidence type="ECO:0000256" key="3">
    <source>
        <dbReference type="ARBA" id="ARBA00022840"/>
    </source>
</evidence>
<dbReference type="PANTHER" id="PTHR42734:SF18">
    <property type="entry name" value="VITAMIN B12 IMPORT ATP-BINDING PROTEIN BTUD"/>
    <property type="match status" value="1"/>
</dbReference>
<dbReference type="OrthoDB" id="5292475at2"/>
<keyword evidence="3 5" id="KW-0067">ATP-binding</keyword>
<dbReference type="SMART" id="SM00382">
    <property type="entry name" value="AAA"/>
    <property type="match status" value="1"/>
</dbReference>
<dbReference type="Proteomes" id="UP000256561">
    <property type="component" value="Unassembled WGS sequence"/>
</dbReference>
<organism evidence="5 6">
    <name type="scientific">Alteromonas aestuariivivens</name>
    <dbReference type="NCBI Taxonomy" id="1938339"/>
    <lineage>
        <taxon>Bacteria</taxon>
        <taxon>Pseudomonadati</taxon>
        <taxon>Pseudomonadota</taxon>
        <taxon>Gammaproteobacteria</taxon>
        <taxon>Alteromonadales</taxon>
        <taxon>Alteromonadaceae</taxon>
        <taxon>Alteromonas/Salinimonas group</taxon>
        <taxon>Alteromonas</taxon>
    </lineage>
</organism>
<dbReference type="PROSITE" id="PS00211">
    <property type="entry name" value="ABC_TRANSPORTER_1"/>
    <property type="match status" value="1"/>
</dbReference>
<dbReference type="GO" id="GO:0005524">
    <property type="term" value="F:ATP binding"/>
    <property type="evidence" value="ECO:0007669"/>
    <property type="project" value="UniProtKB-KW"/>
</dbReference>
<accession>A0A3D8M3I9</accession>
<dbReference type="EMBL" id="QRHA01000012">
    <property type="protein sequence ID" value="RDV24259.1"/>
    <property type="molecule type" value="Genomic_DNA"/>
</dbReference>
<feature type="domain" description="ABC transporter" evidence="4">
    <location>
        <begin position="1"/>
        <end position="236"/>
    </location>
</feature>